<dbReference type="Proteomes" id="UP000012024">
    <property type="component" value="Unassembled WGS sequence"/>
</dbReference>
<dbReference type="PATRIC" id="fig|1137281.3.peg.977"/>
<dbReference type="GeneID" id="98640889"/>
<comment type="caution">
    <text evidence="1">The sequence shown here is derived from an EMBL/GenBank/DDBJ whole genome shotgun (WGS) entry which is preliminary data.</text>
</comment>
<evidence type="ECO:0008006" key="3">
    <source>
        <dbReference type="Google" id="ProtNLM"/>
    </source>
</evidence>
<dbReference type="PANTHER" id="PTHR35984">
    <property type="entry name" value="PERIPLASMIC SERINE PROTEASE"/>
    <property type="match status" value="1"/>
</dbReference>
<protein>
    <recommendedName>
        <fullName evidence="3">Serine protease</fullName>
    </recommendedName>
</protein>
<dbReference type="AlphaFoldDB" id="M7N1C9"/>
<dbReference type="InterPro" id="IPR029045">
    <property type="entry name" value="ClpP/crotonase-like_dom_sf"/>
</dbReference>
<evidence type="ECO:0000313" key="1">
    <source>
        <dbReference type="EMBL" id="EMQ95554.1"/>
    </source>
</evidence>
<accession>M7N1C9</accession>
<dbReference type="Pfam" id="PF01972">
    <property type="entry name" value="SDH_protease"/>
    <property type="match status" value="1"/>
</dbReference>
<dbReference type="GO" id="GO:0016020">
    <property type="term" value="C:membrane"/>
    <property type="evidence" value="ECO:0007669"/>
    <property type="project" value="InterPro"/>
</dbReference>
<sequence>MLKDRIENYKKLEKLRNSKLLVYCTSDRPKAETNIGSDILGPFADHLDKIGDVEKITLFIYSNGGSTLAGWSLANLIRSFCKDFEVIVPFRCQSAATLISLGANRIVMTKQGTLGPIDPSTNGLMNPQININGQNIRVPVSVEHINGYLEMAKQDFNITRPEDLSNVYLKLTDKIHPLSLGDVYKSKAQIQMLAEKLLNYHDIKPENIAKVVNFLCSESGSHDYTIYRKEAKEELGLNVEKPNDELYSVIKAIYKDIEGEMELKVPFNPNVLLATSNPYNYSMRRALIESTEGGCDVFLSQGTLTKQNLQNGQIAVSDNRTFEAWKHENLV</sequence>
<gene>
    <name evidence="1" type="ORF">D778_02388</name>
</gene>
<proteinExistence type="predicted"/>
<dbReference type="OrthoDB" id="1493005at2"/>
<dbReference type="EMBL" id="ANLA01000005">
    <property type="protein sequence ID" value="EMQ95554.1"/>
    <property type="molecule type" value="Genomic_DNA"/>
</dbReference>
<dbReference type="eggNOG" id="COG0616">
    <property type="taxonomic scope" value="Bacteria"/>
</dbReference>
<dbReference type="InterPro" id="IPR002825">
    <property type="entry name" value="Pept_S49_ser-pept_pro"/>
</dbReference>
<dbReference type="SUPFAM" id="SSF52096">
    <property type="entry name" value="ClpP/crotonase"/>
    <property type="match status" value="1"/>
</dbReference>
<name>M7N1C9_9FLAO</name>
<reference evidence="1 2" key="1">
    <citation type="submission" date="2012-12" db="EMBL/GenBank/DDBJ databases">
        <title>Genome assembly of Formosa sp. AK20.</title>
        <authorList>
            <person name="Kumar R."/>
            <person name="Khatri I."/>
            <person name="Vaidya B."/>
            <person name="Subramanian S."/>
            <person name="Pinnaka A."/>
        </authorList>
    </citation>
    <scope>NUCLEOTIDE SEQUENCE [LARGE SCALE GENOMIC DNA]</scope>
    <source>
        <strain evidence="1 2">AK20</strain>
    </source>
</reference>
<evidence type="ECO:0000313" key="2">
    <source>
        <dbReference type="Proteomes" id="UP000012024"/>
    </source>
</evidence>
<dbReference type="Gene3D" id="3.90.226.10">
    <property type="entry name" value="2-enoyl-CoA Hydratase, Chain A, domain 1"/>
    <property type="match status" value="1"/>
</dbReference>
<keyword evidence="2" id="KW-1185">Reference proteome</keyword>
<dbReference type="RefSeq" id="WP_007648223.1">
    <property type="nucleotide sequence ID" value="NZ_ANLA01000005.1"/>
</dbReference>
<dbReference type="PANTHER" id="PTHR35984:SF1">
    <property type="entry name" value="PERIPLASMIC SERINE PROTEASE"/>
    <property type="match status" value="1"/>
</dbReference>
<organism evidence="1 2">
    <name type="scientific">Xanthomarina gelatinilytica</name>
    <dbReference type="NCBI Taxonomy" id="1137281"/>
    <lineage>
        <taxon>Bacteria</taxon>
        <taxon>Pseudomonadati</taxon>
        <taxon>Bacteroidota</taxon>
        <taxon>Flavobacteriia</taxon>
        <taxon>Flavobacteriales</taxon>
        <taxon>Flavobacteriaceae</taxon>
        <taxon>Xanthomarina</taxon>
    </lineage>
</organism>